<dbReference type="EMBL" id="QYYH01000057">
    <property type="protein sequence ID" value="RJY14961.1"/>
    <property type="molecule type" value="Genomic_DNA"/>
</dbReference>
<comment type="caution">
    <text evidence="1">The sequence shown here is derived from an EMBL/GenBank/DDBJ whole genome shotgun (WGS) entry which is preliminary data.</text>
</comment>
<organism evidence="1 2">
    <name type="scientific">Parashewanella spongiae</name>
    <dbReference type="NCBI Taxonomy" id="342950"/>
    <lineage>
        <taxon>Bacteria</taxon>
        <taxon>Pseudomonadati</taxon>
        <taxon>Pseudomonadota</taxon>
        <taxon>Gammaproteobacteria</taxon>
        <taxon>Alteromonadales</taxon>
        <taxon>Shewanellaceae</taxon>
        <taxon>Parashewanella</taxon>
    </lineage>
</organism>
<protein>
    <submittedName>
        <fullName evidence="1">Uncharacterized protein</fullName>
    </submittedName>
</protein>
<sequence length="310" mass="35063">MGIKLAHNLPNKAAYPLMSELMIFGGIRNRQINRDQIQQLQANKQSSSIERLWDALLDFVTQSNVSVAKSLCTKIFHSKDSSEKIKSFLSLRSLSYEHCQSQFIIQPSQKPNTIRLCITSLNISLEVAIESDDAASLMNQVKAGVNAEGSLNIHKQFKGDISRWNYHLELMNGDTVDIDRKNTQLTNEQKMEHWQRLSFGESKSSSLEFLGSQLLPQSMALWSVQTEQINRGVPNLTIVNSEVAEQQCSIIDFGEGDFWVEYYTHSEVEDEHQESAKIGALCKELTLHSGFLVTPEIALCCLWEHKGIPF</sequence>
<reference evidence="1 2" key="1">
    <citation type="submission" date="2018-09" db="EMBL/GenBank/DDBJ databases">
        <title>Phylogeny of the Shewanellaceae, and recommendation for two new genera, Pseudoshewanella and Parashewanella.</title>
        <authorList>
            <person name="Wang G."/>
        </authorList>
    </citation>
    <scope>NUCLEOTIDE SEQUENCE [LARGE SCALE GENOMIC DNA]</scope>
    <source>
        <strain evidence="1 2">KCTC 22492</strain>
    </source>
</reference>
<dbReference type="AlphaFoldDB" id="A0A3A6TZS0"/>
<evidence type="ECO:0000313" key="2">
    <source>
        <dbReference type="Proteomes" id="UP000273022"/>
    </source>
</evidence>
<keyword evidence="2" id="KW-1185">Reference proteome</keyword>
<gene>
    <name evidence="1" type="ORF">D5R81_10370</name>
</gene>
<dbReference type="Proteomes" id="UP000273022">
    <property type="component" value="Unassembled WGS sequence"/>
</dbReference>
<evidence type="ECO:0000313" key="1">
    <source>
        <dbReference type="EMBL" id="RJY14961.1"/>
    </source>
</evidence>
<proteinExistence type="predicted"/>
<dbReference type="RefSeq" id="WP_121853573.1">
    <property type="nucleotide sequence ID" value="NZ_CP037952.1"/>
</dbReference>
<name>A0A3A6TZS0_9GAMM</name>
<dbReference type="Gene3D" id="3.30.2440.10">
    <property type="entry name" value="Secreted effector protein SifA"/>
    <property type="match status" value="1"/>
</dbReference>
<accession>A0A3A6TZS0</accession>